<accession>A0ABT0PGG7</accession>
<dbReference type="Pfam" id="PF07386">
    <property type="entry name" value="DUF1499"/>
    <property type="match status" value="1"/>
</dbReference>
<sequence length="154" mass="17071">MRRTFLSLAMAPFIALSVFVTPVSAGDQANKQVGSAETEIVTLTCPSSPNCVSSFSHGEHRVNPLSYPGKDTATIRKILLAWIKQDPRAHVTYSGPDIIKAKFKSRFFGFVDDLTLLIQSDGLVDVRSASRTGYYDFGVNRERIETLRSKTQNK</sequence>
<keyword evidence="1" id="KW-0732">Signal</keyword>
<feature type="signal peptide" evidence="1">
    <location>
        <begin position="1"/>
        <end position="25"/>
    </location>
</feature>
<dbReference type="InterPro" id="IPR010865">
    <property type="entry name" value="DUF1499"/>
</dbReference>
<reference evidence="2 3" key="1">
    <citation type="submission" date="2022-05" db="EMBL/GenBank/DDBJ databases">
        <authorList>
            <person name="Park J.-S."/>
        </authorList>
    </citation>
    <scope>NUCLEOTIDE SEQUENCE [LARGE SCALE GENOMIC DNA]</scope>
    <source>
        <strain evidence="2 3">2012CJ34-2</strain>
    </source>
</reference>
<keyword evidence="3" id="KW-1185">Reference proteome</keyword>
<gene>
    <name evidence="2" type="ORF">M3P05_07870</name>
</gene>
<evidence type="ECO:0000313" key="2">
    <source>
        <dbReference type="EMBL" id="MCL6269857.1"/>
    </source>
</evidence>
<dbReference type="PANTHER" id="PTHR34801">
    <property type="entry name" value="EXPRESSED PROTEIN"/>
    <property type="match status" value="1"/>
</dbReference>
<dbReference type="EMBL" id="JAMFLX010000008">
    <property type="protein sequence ID" value="MCL6269857.1"/>
    <property type="molecule type" value="Genomic_DNA"/>
</dbReference>
<dbReference type="PANTHER" id="PTHR34801:SF6">
    <property type="entry name" value="SLL1620 PROTEIN"/>
    <property type="match status" value="1"/>
</dbReference>
<dbReference type="Proteomes" id="UP001203338">
    <property type="component" value="Unassembled WGS sequence"/>
</dbReference>
<protein>
    <submittedName>
        <fullName evidence="2">DUF1499 domain-containing protein</fullName>
    </submittedName>
</protein>
<dbReference type="RefSeq" id="WP_249698960.1">
    <property type="nucleotide sequence ID" value="NZ_JAMFLX010000008.1"/>
</dbReference>
<dbReference type="PIRSF" id="PIRSF026426">
    <property type="entry name" value="DUF1499"/>
    <property type="match status" value="1"/>
</dbReference>
<comment type="caution">
    <text evidence="2">The sequence shown here is derived from an EMBL/GenBank/DDBJ whole genome shotgun (WGS) entry which is preliminary data.</text>
</comment>
<feature type="chain" id="PRO_5047410635" evidence="1">
    <location>
        <begin position="26"/>
        <end position="154"/>
    </location>
</feature>
<evidence type="ECO:0000256" key="1">
    <source>
        <dbReference type="SAM" id="SignalP"/>
    </source>
</evidence>
<organism evidence="2 3">
    <name type="scientific">Parendozoicomonas callyspongiae</name>
    <dbReference type="NCBI Taxonomy" id="2942213"/>
    <lineage>
        <taxon>Bacteria</taxon>
        <taxon>Pseudomonadati</taxon>
        <taxon>Pseudomonadota</taxon>
        <taxon>Gammaproteobacteria</taxon>
        <taxon>Oceanospirillales</taxon>
        <taxon>Endozoicomonadaceae</taxon>
        <taxon>Parendozoicomonas</taxon>
    </lineage>
</organism>
<proteinExistence type="predicted"/>
<evidence type="ECO:0000313" key="3">
    <source>
        <dbReference type="Proteomes" id="UP001203338"/>
    </source>
</evidence>
<name>A0ABT0PGG7_9GAMM</name>